<dbReference type="InterPro" id="IPR050326">
    <property type="entry name" value="NAD_dep_DNA_ligaseB"/>
</dbReference>
<dbReference type="CDD" id="cd07896">
    <property type="entry name" value="Adenylation_kDNA_ligase_like"/>
    <property type="match status" value="1"/>
</dbReference>
<dbReference type="PROSITE" id="PS50160">
    <property type="entry name" value="DNA_LIGASE_A3"/>
    <property type="match status" value="1"/>
</dbReference>
<dbReference type="InterPro" id="IPR029319">
    <property type="entry name" value="DNA_ligase_OB"/>
</dbReference>
<dbReference type="PANTHER" id="PTHR47810:SF1">
    <property type="entry name" value="DNA LIGASE B"/>
    <property type="match status" value="1"/>
</dbReference>
<dbReference type="Pfam" id="PF01068">
    <property type="entry name" value="DNA_ligase_A_M"/>
    <property type="match status" value="1"/>
</dbReference>
<evidence type="ECO:0000256" key="4">
    <source>
        <dbReference type="ARBA" id="ARBA00022763"/>
    </source>
</evidence>
<dbReference type="Gene3D" id="3.30.470.30">
    <property type="entry name" value="DNA ligase/mRNA capping enzyme"/>
    <property type="match status" value="1"/>
</dbReference>
<dbReference type="GO" id="GO:0003910">
    <property type="term" value="F:DNA ligase (ATP) activity"/>
    <property type="evidence" value="ECO:0007669"/>
    <property type="project" value="UniProtKB-EC"/>
</dbReference>
<keyword evidence="4" id="KW-0227">DNA damage</keyword>
<evidence type="ECO:0000313" key="9">
    <source>
        <dbReference type="Proteomes" id="UP000680020"/>
    </source>
</evidence>
<evidence type="ECO:0000259" key="7">
    <source>
        <dbReference type="PROSITE" id="PS50160"/>
    </source>
</evidence>
<dbReference type="SUPFAM" id="SSF56091">
    <property type="entry name" value="DNA ligase/mRNA capping enzyme, catalytic domain"/>
    <property type="match status" value="1"/>
</dbReference>
<evidence type="ECO:0000256" key="1">
    <source>
        <dbReference type="ARBA" id="ARBA00001968"/>
    </source>
</evidence>
<dbReference type="Proteomes" id="UP000680020">
    <property type="component" value="Unassembled WGS sequence"/>
</dbReference>
<keyword evidence="2 8" id="KW-0436">Ligase</keyword>
<keyword evidence="3" id="KW-0235">DNA replication</keyword>
<dbReference type="PANTHER" id="PTHR47810">
    <property type="entry name" value="DNA LIGASE"/>
    <property type="match status" value="1"/>
</dbReference>
<dbReference type="EMBL" id="JAGIBU010000014">
    <property type="protein sequence ID" value="MBS7825440.1"/>
    <property type="molecule type" value="Genomic_DNA"/>
</dbReference>
<dbReference type="GO" id="GO:0006310">
    <property type="term" value="P:DNA recombination"/>
    <property type="evidence" value="ECO:0007669"/>
    <property type="project" value="InterPro"/>
</dbReference>
<dbReference type="InterPro" id="IPR012340">
    <property type="entry name" value="NA-bd_OB-fold"/>
</dbReference>
<comment type="catalytic activity">
    <reaction evidence="6">
        <text>ATP + (deoxyribonucleotide)n-3'-hydroxyl + 5'-phospho-(deoxyribonucleotide)m = (deoxyribonucleotide)n+m + AMP + diphosphate.</text>
        <dbReference type="EC" id="6.5.1.1"/>
    </reaction>
</comment>
<dbReference type="SUPFAM" id="SSF50249">
    <property type="entry name" value="Nucleic acid-binding proteins"/>
    <property type="match status" value="1"/>
</dbReference>
<evidence type="ECO:0000313" key="8">
    <source>
        <dbReference type="EMBL" id="MBS7825440.1"/>
    </source>
</evidence>
<protein>
    <submittedName>
        <fullName evidence="8">DNA ligase</fullName>
        <ecNumber evidence="8">6.5.1.1</ecNumber>
    </submittedName>
</protein>
<evidence type="ECO:0000256" key="5">
    <source>
        <dbReference type="ARBA" id="ARBA00023204"/>
    </source>
</evidence>
<evidence type="ECO:0000256" key="2">
    <source>
        <dbReference type="ARBA" id="ARBA00022598"/>
    </source>
</evidence>
<organism evidence="8 9">
    <name type="scientific">Wohlfahrtiimonas chitiniclastica</name>
    <dbReference type="NCBI Taxonomy" id="400946"/>
    <lineage>
        <taxon>Bacteria</taxon>
        <taxon>Pseudomonadati</taxon>
        <taxon>Pseudomonadota</taxon>
        <taxon>Gammaproteobacteria</taxon>
        <taxon>Cardiobacteriales</taxon>
        <taxon>Ignatzschineriaceae</taxon>
        <taxon>Wohlfahrtiimonas</taxon>
    </lineage>
</organism>
<dbReference type="NCBIfam" id="NF006592">
    <property type="entry name" value="PRK09125.1"/>
    <property type="match status" value="1"/>
</dbReference>
<dbReference type="GO" id="GO:0006260">
    <property type="term" value="P:DNA replication"/>
    <property type="evidence" value="ECO:0007669"/>
    <property type="project" value="UniProtKB-KW"/>
</dbReference>
<comment type="cofactor">
    <cofactor evidence="1">
        <name>a divalent metal cation</name>
        <dbReference type="ChEBI" id="CHEBI:60240"/>
    </cofactor>
</comment>
<dbReference type="Gene3D" id="2.40.50.140">
    <property type="entry name" value="Nucleic acid-binding proteins"/>
    <property type="match status" value="1"/>
</dbReference>
<comment type="caution">
    <text evidence="8">The sequence shown here is derived from an EMBL/GenBank/DDBJ whole genome shotgun (WGS) entry which is preliminary data.</text>
</comment>
<dbReference type="EC" id="6.5.1.1" evidence="8"/>
<dbReference type="GO" id="GO:0005524">
    <property type="term" value="F:ATP binding"/>
    <property type="evidence" value="ECO:0007669"/>
    <property type="project" value="InterPro"/>
</dbReference>
<proteinExistence type="predicted"/>
<evidence type="ECO:0000256" key="3">
    <source>
        <dbReference type="ARBA" id="ARBA00022705"/>
    </source>
</evidence>
<dbReference type="CDD" id="cd08041">
    <property type="entry name" value="OBF_kDNA_ligase_like"/>
    <property type="match status" value="1"/>
</dbReference>
<feature type="domain" description="ATP-dependent DNA ligase family profile" evidence="7">
    <location>
        <begin position="125"/>
        <end position="230"/>
    </location>
</feature>
<dbReference type="RefSeq" id="WP_213404308.1">
    <property type="nucleotide sequence ID" value="NZ_JAGIBT010000015.1"/>
</dbReference>
<keyword evidence="5" id="KW-0234">DNA repair</keyword>
<dbReference type="Gene3D" id="3.30.1490.70">
    <property type="match status" value="1"/>
</dbReference>
<dbReference type="InterPro" id="IPR012310">
    <property type="entry name" value="DNA_ligase_ATP-dep_cent"/>
</dbReference>
<dbReference type="AlphaFoldDB" id="A0AB35C1H7"/>
<dbReference type="Pfam" id="PF14743">
    <property type="entry name" value="DNA_ligase_OB_2"/>
    <property type="match status" value="1"/>
</dbReference>
<gene>
    <name evidence="8" type="ORF">J7561_09555</name>
</gene>
<dbReference type="GO" id="GO:0006281">
    <property type="term" value="P:DNA repair"/>
    <property type="evidence" value="ECO:0007669"/>
    <property type="project" value="UniProtKB-KW"/>
</dbReference>
<name>A0AB35C1H7_9GAMM</name>
<accession>A0AB35C1H7</accession>
<reference evidence="8" key="1">
    <citation type="submission" date="2021-03" db="EMBL/GenBank/DDBJ databases">
        <title>Identification and antibiotic profiling of Wohlfahrtiimonas chitiniclastica, an underestimated human pathogen.</title>
        <authorList>
            <person name="Kopf A."/>
            <person name="Bunk B."/>
            <person name="Coldewey S."/>
            <person name="Gunzer F."/>
            <person name="Riedel T."/>
            <person name="Schroettner P."/>
        </authorList>
    </citation>
    <scope>NUCLEOTIDE SEQUENCE</scope>
    <source>
        <strain evidence="8">DSM 100917</strain>
    </source>
</reference>
<evidence type="ECO:0000256" key="6">
    <source>
        <dbReference type="ARBA" id="ARBA00034003"/>
    </source>
</evidence>
<sequence>MNRSLFSQFLFSLLIVFANVIFAVQPLQHGQYYQDDMEIDLANYYVSEKLDGFRGYWDGQTLKSKTGYAYQAPDWFTEALGTEPLDGELWMGRGRFDELASVLNGTSNPEGWRNIQYMIFDLPSMKAPFHDRVIKMREYIPTLNAPHVHMIEQEKVYTKDALMQHLKEVVAQGGEGLMLHHQDAFYGVGRVNHLLKVKPYDEGKGIIVGYKPGKGKYTGLVGSLRVKLNDGSEIYVGSGLTDELRAHPPAIGTTIAFVHNGWTKHGKPRFARFKRVRNSAME</sequence>